<evidence type="ECO:0000259" key="1">
    <source>
        <dbReference type="Pfam" id="PF05598"/>
    </source>
</evidence>
<feature type="domain" description="Transposase InsH N-terminal" evidence="1">
    <location>
        <begin position="19"/>
        <end position="112"/>
    </location>
</feature>
<protein>
    <submittedName>
        <fullName evidence="2">Transposase</fullName>
    </submittedName>
</protein>
<evidence type="ECO:0000313" key="3">
    <source>
        <dbReference type="Proteomes" id="UP000075411"/>
    </source>
</evidence>
<evidence type="ECO:0000313" key="2">
    <source>
        <dbReference type="EMBL" id="KXV55870.1"/>
    </source>
</evidence>
<proteinExistence type="predicted"/>
<dbReference type="PANTHER" id="PTHR35604">
    <property type="entry name" value="TRANSPOSASE INSH FOR INSERTION SEQUENCE ELEMENT IS5A-RELATED"/>
    <property type="match status" value="1"/>
</dbReference>
<accession>A0A149TS33</accession>
<dbReference type="Pfam" id="PF05598">
    <property type="entry name" value="DUF772"/>
    <property type="match status" value="1"/>
</dbReference>
<organism evidence="2 3">
    <name type="scientific">Acetobacter tropicalis</name>
    <dbReference type="NCBI Taxonomy" id="104102"/>
    <lineage>
        <taxon>Bacteria</taxon>
        <taxon>Pseudomonadati</taxon>
        <taxon>Pseudomonadota</taxon>
        <taxon>Alphaproteobacteria</taxon>
        <taxon>Acetobacterales</taxon>
        <taxon>Acetobacteraceae</taxon>
        <taxon>Acetobacter</taxon>
    </lineage>
</organism>
<comment type="caution">
    <text evidence="2">The sequence shown here is derived from an EMBL/GenBank/DDBJ whole genome shotgun (WGS) entry which is preliminary data.</text>
</comment>
<dbReference type="PANTHER" id="PTHR35604:SF2">
    <property type="entry name" value="TRANSPOSASE INSH FOR INSERTION SEQUENCE ELEMENT IS5A-RELATED"/>
    <property type="match status" value="1"/>
</dbReference>
<name>A0A149TS33_9PROT</name>
<gene>
    <name evidence="2" type="ORF">AD947_13990</name>
</gene>
<dbReference type="AlphaFoldDB" id="A0A149TS33"/>
<dbReference type="EMBL" id="LHZT01000130">
    <property type="protein sequence ID" value="KXV55870.1"/>
    <property type="molecule type" value="Genomic_DNA"/>
</dbReference>
<dbReference type="PATRIC" id="fig|104102.12.peg.672"/>
<reference evidence="2 3" key="1">
    <citation type="submission" date="2015-06" db="EMBL/GenBank/DDBJ databases">
        <title>Improved classification and identification of acetic acid bacteria using matrix-assisted laser desorption/ionization time-of-flight mass spectrometry; Gluconobacter nephelii and Gluconobacter uchimurae are later heterotypic synonyms of Gluconobacter japonicus and Gluconobacter oxydans, respectively.</title>
        <authorList>
            <person name="Li L."/>
            <person name="Cleenwerck I."/>
            <person name="De Vuyst L."/>
            <person name="Vandamme P."/>
        </authorList>
    </citation>
    <scope>NUCLEOTIDE SEQUENCE [LARGE SCALE GENOMIC DNA]</scope>
    <source>
        <strain evidence="2 3">LMG 1663</strain>
    </source>
</reference>
<dbReference type="InterPro" id="IPR008490">
    <property type="entry name" value="Transposase_InsH_N"/>
</dbReference>
<dbReference type="Proteomes" id="UP000075411">
    <property type="component" value="Unassembled WGS sequence"/>
</dbReference>
<sequence>MKQSGFFDVEERLAWLSGLGDQLEVFCWIVDFVVFRPDLNQALAYSAGSKGGRRPFDPVLMFKILVIQTLNNLSDERTDYLINDRLSFIRFLGLGLSDWVLDAKTIWLFCERLTQAGAIERLFDRFDAFLSASFC</sequence>